<reference evidence="3" key="1">
    <citation type="journal article" date="2023" name="Insect Mol. Biol.">
        <title>Genome sequencing provides insights into the evolution of gene families encoding plant cell wall-degrading enzymes in longhorned beetles.</title>
        <authorList>
            <person name="Shin N.R."/>
            <person name="Okamura Y."/>
            <person name="Kirsch R."/>
            <person name="Pauchet Y."/>
        </authorList>
    </citation>
    <scope>NUCLEOTIDE SEQUENCE</scope>
    <source>
        <strain evidence="3">RBIC_L_NR</strain>
    </source>
</reference>
<protein>
    <submittedName>
        <fullName evidence="3">Uncharacterized protein</fullName>
    </submittedName>
</protein>
<evidence type="ECO:0000256" key="1">
    <source>
        <dbReference type="SAM" id="Coils"/>
    </source>
</evidence>
<feature type="region of interest" description="Disordered" evidence="2">
    <location>
        <begin position="116"/>
        <end position="148"/>
    </location>
</feature>
<keyword evidence="4" id="KW-1185">Reference proteome</keyword>
<comment type="caution">
    <text evidence="3">The sequence shown here is derived from an EMBL/GenBank/DDBJ whole genome shotgun (WGS) entry which is preliminary data.</text>
</comment>
<accession>A0AAV8YJI0</accession>
<dbReference type="AlphaFoldDB" id="A0AAV8YJI0"/>
<feature type="coiled-coil region" evidence="1">
    <location>
        <begin position="17"/>
        <end position="89"/>
    </location>
</feature>
<sequence length="148" mass="16902">MIFLLFPRAIFANDISIVAVAQEMQQQKAQLAKQREDYVRKVSVLRHELDQLRMQKQELVGDGTSDRDLGNILRENDKLQEEIQGKMKAIHNVIEMLSSIIKDGRTVSDLESSLMAFETSKSPSPSKFHGDNHNKPKSQSPEPKKRFP</sequence>
<keyword evidence="1" id="KW-0175">Coiled coil</keyword>
<proteinExistence type="predicted"/>
<dbReference type="EMBL" id="JANEYF010002161">
    <property type="protein sequence ID" value="KAJ8950667.1"/>
    <property type="molecule type" value="Genomic_DNA"/>
</dbReference>
<organism evidence="3 4">
    <name type="scientific">Rhamnusium bicolor</name>
    <dbReference type="NCBI Taxonomy" id="1586634"/>
    <lineage>
        <taxon>Eukaryota</taxon>
        <taxon>Metazoa</taxon>
        <taxon>Ecdysozoa</taxon>
        <taxon>Arthropoda</taxon>
        <taxon>Hexapoda</taxon>
        <taxon>Insecta</taxon>
        <taxon>Pterygota</taxon>
        <taxon>Neoptera</taxon>
        <taxon>Endopterygota</taxon>
        <taxon>Coleoptera</taxon>
        <taxon>Polyphaga</taxon>
        <taxon>Cucujiformia</taxon>
        <taxon>Chrysomeloidea</taxon>
        <taxon>Cerambycidae</taxon>
        <taxon>Lepturinae</taxon>
        <taxon>Rhagiini</taxon>
        <taxon>Rhamnusium</taxon>
    </lineage>
</organism>
<evidence type="ECO:0000313" key="3">
    <source>
        <dbReference type="EMBL" id="KAJ8950667.1"/>
    </source>
</evidence>
<evidence type="ECO:0000256" key="2">
    <source>
        <dbReference type="SAM" id="MobiDB-lite"/>
    </source>
</evidence>
<evidence type="ECO:0000313" key="4">
    <source>
        <dbReference type="Proteomes" id="UP001162156"/>
    </source>
</evidence>
<dbReference type="Proteomes" id="UP001162156">
    <property type="component" value="Unassembled WGS sequence"/>
</dbReference>
<gene>
    <name evidence="3" type="ORF">NQ314_007797</name>
</gene>
<name>A0AAV8YJI0_9CUCU</name>